<dbReference type="EMBL" id="MU001512">
    <property type="protein sequence ID" value="KAF2438577.1"/>
    <property type="molecule type" value="Genomic_DNA"/>
</dbReference>
<feature type="domain" description="C2H2-type" evidence="2">
    <location>
        <begin position="387"/>
        <end position="416"/>
    </location>
</feature>
<feature type="compositionally biased region" description="Basic and acidic residues" evidence="1">
    <location>
        <begin position="308"/>
        <end position="319"/>
    </location>
</feature>
<dbReference type="InterPro" id="IPR059009">
    <property type="entry name" value="Znf_C2H2_17_1st"/>
</dbReference>
<dbReference type="Pfam" id="PF26177">
    <property type="entry name" value="zf_C2H2_17_1st"/>
    <property type="match status" value="1"/>
</dbReference>
<proteinExistence type="predicted"/>
<evidence type="ECO:0000256" key="1">
    <source>
        <dbReference type="SAM" id="MobiDB-lite"/>
    </source>
</evidence>
<evidence type="ECO:0000259" key="2">
    <source>
        <dbReference type="SMART" id="SM00355"/>
    </source>
</evidence>
<dbReference type="GO" id="GO:0006357">
    <property type="term" value="P:regulation of transcription by RNA polymerase II"/>
    <property type="evidence" value="ECO:0007669"/>
    <property type="project" value="TreeGrafter"/>
</dbReference>
<dbReference type="GO" id="GO:0005634">
    <property type="term" value="C:nucleus"/>
    <property type="evidence" value="ECO:0007669"/>
    <property type="project" value="TreeGrafter"/>
</dbReference>
<dbReference type="AlphaFoldDB" id="A0A9P4U713"/>
<feature type="domain" description="C2H2-type" evidence="2">
    <location>
        <begin position="350"/>
        <end position="377"/>
    </location>
</feature>
<protein>
    <recommendedName>
        <fullName evidence="2">C2H2-type domain-containing protein</fullName>
    </recommendedName>
</protein>
<dbReference type="Pfam" id="PF26176">
    <property type="entry name" value="zf_C2H2_17_2"/>
    <property type="match status" value="1"/>
</dbReference>
<feature type="compositionally biased region" description="Basic and acidic residues" evidence="1">
    <location>
        <begin position="481"/>
        <end position="497"/>
    </location>
</feature>
<dbReference type="InterPro" id="IPR051061">
    <property type="entry name" value="Zinc_finger_trans_reg"/>
</dbReference>
<dbReference type="PANTHER" id="PTHR46179">
    <property type="entry name" value="ZINC FINGER PROTEIN"/>
    <property type="match status" value="1"/>
</dbReference>
<sequence>MFYAEDQTNNDRVPREAVLQHVDLAGWRPPEPTEYMNFGLELTGAPQRPQRNSSVGLSSGMDLRLRNAESWMPGDLESGVPQARQGVSRGVDSGLGRQGLAGLGTYYPQFPATSPVDNSNLSNLLPDIQATALTVFPTQHLDQNFDNAWQQFPPNSLPQRTTRHLTTSIPSVRVTGTAETEGYAAPHPGFAAFDIFPSSTQSPQAPSINVNTDFSEFIMGNNTIAEHSPAHGFSAYRHERTPSLNSNSNMPTPVSLADSHSPLLSPADGHRRFSVTSSQGHIRQQSEDTSSQGEPEDAESPRRNHAYKRSEEPPRNHDGKMICKHSECAGQTFDRKCEWSKHMDKHDRPYKCNFQGCEKLQGFTYSGGLLRHEREVHKMHGGTKKSLFCPFADCKRSSGSGFTRKENLAEHIRRVHRRTSMSADLGHLIIPREQRQSSLAADVRMPAELQYERIVEEDEAQLALKRKRPSEISITEEKDDSDLRSEVKRLRRENEEKDARLRQLEAAVMALQQRR</sequence>
<dbReference type="Gene3D" id="3.30.160.60">
    <property type="entry name" value="Classic Zinc Finger"/>
    <property type="match status" value="2"/>
</dbReference>
<feature type="compositionally biased region" description="Polar residues" evidence="1">
    <location>
        <begin position="242"/>
        <end position="252"/>
    </location>
</feature>
<evidence type="ECO:0000313" key="4">
    <source>
        <dbReference type="Proteomes" id="UP000799764"/>
    </source>
</evidence>
<feature type="compositionally biased region" description="Polar residues" evidence="1">
    <location>
        <begin position="274"/>
        <end position="293"/>
    </location>
</feature>
<dbReference type="Proteomes" id="UP000799764">
    <property type="component" value="Unassembled WGS sequence"/>
</dbReference>
<dbReference type="PANTHER" id="PTHR46179:SF24">
    <property type="entry name" value="C2H2-TYPE DOMAIN-CONTAINING PROTEIN"/>
    <property type="match status" value="1"/>
</dbReference>
<dbReference type="OrthoDB" id="5305647at2759"/>
<feature type="domain" description="C2H2-type" evidence="2">
    <location>
        <begin position="321"/>
        <end position="346"/>
    </location>
</feature>
<reference evidence="3" key="1">
    <citation type="journal article" date="2020" name="Stud. Mycol.">
        <title>101 Dothideomycetes genomes: a test case for predicting lifestyles and emergence of pathogens.</title>
        <authorList>
            <person name="Haridas S."/>
            <person name="Albert R."/>
            <person name="Binder M."/>
            <person name="Bloem J."/>
            <person name="Labutti K."/>
            <person name="Salamov A."/>
            <person name="Andreopoulos B."/>
            <person name="Baker S."/>
            <person name="Barry K."/>
            <person name="Bills G."/>
            <person name="Bluhm B."/>
            <person name="Cannon C."/>
            <person name="Castanera R."/>
            <person name="Culley D."/>
            <person name="Daum C."/>
            <person name="Ezra D."/>
            <person name="Gonzalez J."/>
            <person name="Henrissat B."/>
            <person name="Kuo A."/>
            <person name="Liang C."/>
            <person name="Lipzen A."/>
            <person name="Lutzoni F."/>
            <person name="Magnuson J."/>
            <person name="Mondo S."/>
            <person name="Nolan M."/>
            <person name="Ohm R."/>
            <person name="Pangilinan J."/>
            <person name="Park H.-J."/>
            <person name="Ramirez L."/>
            <person name="Alfaro M."/>
            <person name="Sun H."/>
            <person name="Tritt A."/>
            <person name="Yoshinaga Y."/>
            <person name="Zwiers L.-H."/>
            <person name="Turgeon B."/>
            <person name="Goodwin S."/>
            <person name="Spatafora J."/>
            <person name="Crous P."/>
            <person name="Grigoriev I."/>
        </authorList>
    </citation>
    <scope>NUCLEOTIDE SEQUENCE</scope>
    <source>
        <strain evidence="3">CBS 690.94</strain>
    </source>
</reference>
<dbReference type="InterPro" id="IPR059095">
    <property type="entry name" value="Znf_C2H2_17_2nd"/>
</dbReference>
<keyword evidence="4" id="KW-1185">Reference proteome</keyword>
<dbReference type="InterPro" id="IPR013087">
    <property type="entry name" value="Znf_C2H2_type"/>
</dbReference>
<name>A0A9P4U713_9PLEO</name>
<feature type="region of interest" description="Disordered" evidence="1">
    <location>
        <begin position="466"/>
        <end position="497"/>
    </location>
</feature>
<gene>
    <name evidence="3" type="ORF">P171DRAFT_437030</name>
</gene>
<evidence type="ECO:0000313" key="3">
    <source>
        <dbReference type="EMBL" id="KAF2438577.1"/>
    </source>
</evidence>
<dbReference type="SMART" id="SM00355">
    <property type="entry name" value="ZnF_C2H2"/>
    <property type="match status" value="3"/>
</dbReference>
<comment type="caution">
    <text evidence="3">The sequence shown here is derived from an EMBL/GenBank/DDBJ whole genome shotgun (WGS) entry which is preliminary data.</text>
</comment>
<accession>A0A9P4U713</accession>
<organism evidence="3 4">
    <name type="scientific">Karstenula rhodostoma CBS 690.94</name>
    <dbReference type="NCBI Taxonomy" id="1392251"/>
    <lineage>
        <taxon>Eukaryota</taxon>
        <taxon>Fungi</taxon>
        <taxon>Dikarya</taxon>
        <taxon>Ascomycota</taxon>
        <taxon>Pezizomycotina</taxon>
        <taxon>Dothideomycetes</taxon>
        <taxon>Pleosporomycetidae</taxon>
        <taxon>Pleosporales</taxon>
        <taxon>Massarineae</taxon>
        <taxon>Didymosphaeriaceae</taxon>
        <taxon>Karstenula</taxon>
    </lineage>
</organism>
<feature type="region of interest" description="Disordered" evidence="1">
    <location>
        <begin position="239"/>
        <end position="319"/>
    </location>
</feature>